<dbReference type="PANTHER" id="PTHR30373:SF2">
    <property type="entry name" value="UPF0603 PROTEIN YGCG"/>
    <property type="match status" value="1"/>
</dbReference>
<evidence type="ECO:0000313" key="4">
    <source>
        <dbReference type="Proteomes" id="UP000242167"/>
    </source>
</evidence>
<dbReference type="GeneID" id="857583"/>
<dbReference type="InterPro" id="IPR007621">
    <property type="entry name" value="TPM_dom"/>
</dbReference>
<proteinExistence type="predicted"/>
<sequence length="249" mass="27987">MLGFINLTSINYNLKEKCSINLKNFQKAIKTPIDSNIKNLIIQSGLFSILIFNNSGVFASENIQNYKTVNDESGVLTKSSIVYLEKSSEKLQADFGFKLHFLSIRSLPYDVDISKYSKDIFNEMNLGNKDVLIVLSSKLASGSIVWGDDVSLLNSQISESIIKDTYAVKAREEQYSSATIDVTNRLISLLSNKGDIMPIERLNQSSQSNFKSAKATEEKRSKYAAIIIILLVIAFVVPMVQFFYYVKDE</sequence>
<protein>
    <recommendedName>
        <fullName evidence="2">TPM domain-containing protein</fullName>
    </recommendedName>
</protein>
<dbReference type="EMBL" id="AJ010592">
    <property type="protein sequence ID" value="CAC27013.1"/>
    <property type="molecule type" value="Genomic_DNA"/>
</dbReference>
<evidence type="ECO:0000313" key="3">
    <source>
        <dbReference type="EMBL" id="CAC27013.1"/>
    </source>
</evidence>
<dbReference type="Gene3D" id="3.10.310.50">
    <property type="match status" value="1"/>
</dbReference>
<organism evidence="3 4">
    <name type="scientific">Guillardia theta</name>
    <name type="common">Cryptophyte</name>
    <name type="synonym">Cryptomonas phi</name>
    <dbReference type="NCBI Taxonomy" id="55529"/>
    <lineage>
        <taxon>Eukaryota</taxon>
        <taxon>Cryptophyceae</taxon>
        <taxon>Pyrenomonadales</taxon>
        <taxon>Geminigeraceae</taxon>
        <taxon>Guillardia</taxon>
    </lineage>
</organism>
<dbReference type="Pfam" id="PF04536">
    <property type="entry name" value="TPM_phosphatase"/>
    <property type="match status" value="1"/>
</dbReference>
<dbReference type="RefSeq" id="XP_001713229.1">
    <property type="nucleotide sequence ID" value="XM_001713177.1"/>
</dbReference>
<feature type="transmembrane region" description="Helical" evidence="1">
    <location>
        <begin position="223"/>
        <end position="246"/>
    </location>
</feature>
<evidence type="ECO:0000259" key="2">
    <source>
        <dbReference type="Pfam" id="PF04536"/>
    </source>
</evidence>
<name>Q9AW57_GUITH</name>
<dbReference type="GO" id="GO:0000428">
    <property type="term" value="C:DNA-directed RNA polymerase complex"/>
    <property type="evidence" value="ECO:0007669"/>
    <property type="project" value="UniProtKB-KW"/>
</dbReference>
<reference evidence="3 4" key="1">
    <citation type="journal article" date="2001" name="Nature">
        <title>The highly reduced genome of an enslaved algal nucleus.</title>
        <authorList>
            <person name="Douglas S."/>
            <person name="Zauner S."/>
            <person name="Fraunholz M."/>
            <person name="Beaton M."/>
            <person name="Penny S."/>
            <person name="Deng L."/>
            <person name="Wu X."/>
            <person name="Reith M."/>
            <person name="Cavalier-Smith T."/>
            <person name="Maier U."/>
        </authorList>
    </citation>
    <scope>NUCLEOTIDE SEQUENCE [LARGE SCALE GENOMIC DNA]</scope>
</reference>
<dbReference type="Proteomes" id="UP000242167">
    <property type="component" value="Nucleomorph 2"/>
</dbReference>
<evidence type="ECO:0000256" key="1">
    <source>
        <dbReference type="SAM" id="Phobius"/>
    </source>
</evidence>
<dbReference type="AlphaFoldDB" id="Q9AW57"/>
<accession>Q9AW57</accession>
<keyword evidence="1" id="KW-0472">Membrane</keyword>
<feature type="domain" description="TPM" evidence="2">
    <location>
        <begin position="69"/>
        <end position="187"/>
    </location>
</feature>
<keyword evidence="1" id="KW-0812">Transmembrane</keyword>
<keyword evidence="1" id="KW-1133">Transmembrane helix</keyword>
<dbReference type="PANTHER" id="PTHR30373">
    <property type="entry name" value="UPF0603 PROTEIN YGCG"/>
    <property type="match status" value="1"/>
</dbReference>